<dbReference type="Proteomes" id="UP001232584">
    <property type="component" value="Unassembled WGS sequence"/>
</dbReference>
<dbReference type="Gene3D" id="3.30.390.30">
    <property type="match status" value="1"/>
</dbReference>
<evidence type="ECO:0000259" key="4">
    <source>
        <dbReference type="Pfam" id="PF07992"/>
    </source>
</evidence>
<dbReference type="PANTHER" id="PTHR43429">
    <property type="entry name" value="PYRIDINE NUCLEOTIDE-DISULFIDE OXIDOREDUCTASE DOMAIN-CONTAINING"/>
    <property type="match status" value="1"/>
</dbReference>
<dbReference type="EMBL" id="JAUSWG010000011">
    <property type="protein sequence ID" value="MDQ0557425.1"/>
    <property type="molecule type" value="Genomic_DNA"/>
</dbReference>
<keyword evidence="3" id="KW-0274">FAD</keyword>
<evidence type="ECO:0000256" key="2">
    <source>
        <dbReference type="ARBA" id="ARBA00022630"/>
    </source>
</evidence>
<evidence type="ECO:0000256" key="1">
    <source>
        <dbReference type="ARBA" id="ARBA00001974"/>
    </source>
</evidence>
<dbReference type="InterPro" id="IPR036188">
    <property type="entry name" value="FAD/NAD-bd_sf"/>
</dbReference>
<feature type="domain" description="FAD/NAD(P)-binding" evidence="4">
    <location>
        <begin position="2"/>
        <end position="293"/>
    </location>
</feature>
<feature type="domain" description="NADH-rubredoxin oxidoreductase C-terminal" evidence="5">
    <location>
        <begin position="315"/>
        <end position="380"/>
    </location>
</feature>
<dbReference type="InterPro" id="IPR023753">
    <property type="entry name" value="FAD/NAD-binding_dom"/>
</dbReference>
<dbReference type="SUPFAM" id="SSF51905">
    <property type="entry name" value="FAD/NAD(P)-binding domain"/>
    <property type="match status" value="2"/>
</dbReference>
<dbReference type="InterPro" id="IPR050260">
    <property type="entry name" value="FAD-bd_OxRdtase"/>
</dbReference>
<dbReference type="PRINTS" id="PR00411">
    <property type="entry name" value="PNDRDTASEI"/>
</dbReference>
<evidence type="ECO:0000256" key="3">
    <source>
        <dbReference type="ARBA" id="ARBA00022827"/>
    </source>
</evidence>
<evidence type="ECO:0000259" key="5">
    <source>
        <dbReference type="Pfam" id="PF18267"/>
    </source>
</evidence>
<comment type="cofactor">
    <cofactor evidence="1">
        <name>FAD</name>
        <dbReference type="ChEBI" id="CHEBI:57692"/>
    </cofactor>
</comment>
<dbReference type="RefSeq" id="WP_307508426.1">
    <property type="nucleotide sequence ID" value="NZ_BAAACE010000009.1"/>
</dbReference>
<comment type="caution">
    <text evidence="6">The sequence shown here is derived from an EMBL/GenBank/DDBJ whole genome shotgun (WGS) entry which is preliminary data.</text>
</comment>
<dbReference type="PRINTS" id="PR00368">
    <property type="entry name" value="FADPNR"/>
</dbReference>
<dbReference type="Pfam" id="PF18267">
    <property type="entry name" value="Rubredoxin_C"/>
    <property type="match status" value="1"/>
</dbReference>
<dbReference type="Pfam" id="PF07992">
    <property type="entry name" value="Pyr_redox_2"/>
    <property type="match status" value="1"/>
</dbReference>
<dbReference type="Gene3D" id="3.50.50.60">
    <property type="entry name" value="FAD/NAD(P)-binding domain"/>
    <property type="match status" value="2"/>
</dbReference>
<protein>
    <submittedName>
        <fullName evidence="6">NAD(P)H-nitrite reductase large subunit</fullName>
    </submittedName>
</protein>
<accession>A0ABU0N2N8</accession>
<evidence type="ECO:0000313" key="7">
    <source>
        <dbReference type="Proteomes" id="UP001232584"/>
    </source>
</evidence>
<dbReference type="InterPro" id="IPR041575">
    <property type="entry name" value="Rubredoxin_C"/>
</dbReference>
<evidence type="ECO:0000313" key="6">
    <source>
        <dbReference type="EMBL" id="MDQ0557425.1"/>
    </source>
</evidence>
<sequence length="411" mass="46361">MNYVILGASAAGINAIKILRDLDEKSNITLISKDKHIYSRCMLHHVISEHRTLESLNFVEDNFDEKYNINWKKSCTVNDIDVENKEVVILETGEKMKYDKLLIATGASSAMPPIKNLREAKFVYGLRNIEDAYQIKEKAKNCKKVAILGAGLVGIDALVGLLEYNKNLDIYVIYREPFILNRQLDEYSASVYENKFKNLGVNFYKGASVKEICMGNDKKISGVILEDETYIECDMAIVATGVMPNADFINKEFIKYDRGIIIDDNCNTSAKDIFAAGDVVGKNAIWPLAVKQGTVAAYNMMGKEKEIDDSFVYRNTMNFLGIPTVSVGIVDMVDEDCIVRIRKDATGYKKFIIKDNTIQGAIVQGDISYIGHLTYLIKNSVEIPELEKRIFDIGYSDFFCVKENGEFCYNI</sequence>
<dbReference type="InterPro" id="IPR016156">
    <property type="entry name" value="FAD/NAD-linked_Rdtase_dimer_sf"/>
</dbReference>
<keyword evidence="7" id="KW-1185">Reference proteome</keyword>
<gene>
    <name evidence="6" type="ORF">QOZ92_002554</name>
</gene>
<name>A0ABU0N2N8_9FIRM</name>
<reference evidence="6 7" key="1">
    <citation type="submission" date="2023-07" db="EMBL/GenBank/DDBJ databases">
        <title>Genomic Encyclopedia of Type Strains, Phase IV (KMG-IV): sequencing the most valuable type-strain genomes for metagenomic binning, comparative biology and taxonomic classification.</title>
        <authorList>
            <person name="Goeker M."/>
        </authorList>
    </citation>
    <scope>NUCLEOTIDE SEQUENCE [LARGE SCALE GENOMIC DNA]</scope>
    <source>
        <strain evidence="6 7">DSM 15049</strain>
    </source>
</reference>
<proteinExistence type="predicted"/>
<organism evidence="6 7">
    <name type="scientific">Paraclostridium ghonii</name>
    <dbReference type="NCBI Taxonomy" id="29358"/>
    <lineage>
        <taxon>Bacteria</taxon>
        <taxon>Bacillati</taxon>
        <taxon>Bacillota</taxon>
        <taxon>Clostridia</taxon>
        <taxon>Peptostreptococcales</taxon>
        <taxon>Peptostreptococcaceae</taxon>
        <taxon>Paraclostridium</taxon>
    </lineage>
</organism>
<dbReference type="PANTHER" id="PTHR43429:SF3">
    <property type="entry name" value="NITRITE REDUCTASE [NAD(P)H]"/>
    <property type="match status" value="1"/>
</dbReference>
<keyword evidence="2" id="KW-0285">Flavoprotein</keyword>